<dbReference type="EMBL" id="BGPR01143456">
    <property type="protein sequence ID" value="GBN72363.1"/>
    <property type="molecule type" value="Genomic_DNA"/>
</dbReference>
<sequence>MATPLKKNIQIAPDYLRNLDKRDASTTIISDDISIPVVQEQPFRHAIHLSLYRYHLPSSPAPFSSNRHRVAGVKHRKRGPSDIGEPHTKRTLLREEFVFDRSTKRNKISGNCAK</sequence>
<comment type="caution">
    <text evidence="2">The sequence shown here is derived from an EMBL/GenBank/DDBJ whole genome shotgun (WGS) entry which is preliminary data.</text>
</comment>
<protein>
    <submittedName>
        <fullName evidence="2">Uncharacterized protein</fullName>
    </submittedName>
</protein>
<evidence type="ECO:0000313" key="2">
    <source>
        <dbReference type="EMBL" id="GBN72363.1"/>
    </source>
</evidence>
<evidence type="ECO:0000313" key="3">
    <source>
        <dbReference type="Proteomes" id="UP000499080"/>
    </source>
</evidence>
<feature type="compositionally biased region" description="Basic residues" evidence="1">
    <location>
        <begin position="66"/>
        <end position="78"/>
    </location>
</feature>
<reference evidence="2 3" key="1">
    <citation type="journal article" date="2019" name="Sci. Rep.">
        <title>Orb-weaving spider Araneus ventricosus genome elucidates the spidroin gene catalogue.</title>
        <authorList>
            <person name="Kono N."/>
            <person name="Nakamura H."/>
            <person name="Ohtoshi R."/>
            <person name="Moran D.A.P."/>
            <person name="Shinohara A."/>
            <person name="Yoshida Y."/>
            <person name="Fujiwara M."/>
            <person name="Mori M."/>
            <person name="Tomita M."/>
            <person name="Arakawa K."/>
        </authorList>
    </citation>
    <scope>NUCLEOTIDE SEQUENCE [LARGE SCALE GENOMIC DNA]</scope>
</reference>
<feature type="region of interest" description="Disordered" evidence="1">
    <location>
        <begin position="63"/>
        <end position="87"/>
    </location>
</feature>
<gene>
    <name evidence="2" type="ORF">AVEN_273702_1</name>
</gene>
<dbReference type="Proteomes" id="UP000499080">
    <property type="component" value="Unassembled WGS sequence"/>
</dbReference>
<evidence type="ECO:0000256" key="1">
    <source>
        <dbReference type="SAM" id="MobiDB-lite"/>
    </source>
</evidence>
<keyword evidence="3" id="KW-1185">Reference proteome</keyword>
<organism evidence="2 3">
    <name type="scientific">Araneus ventricosus</name>
    <name type="common">Orbweaver spider</name>
    <name type="synonym">Epeira ventricosa</name>
    <dbReference type="NCBI Taxonomy" id="182803"/>
    <lineage>
        <taxon>Eukaryota</taxon>
        <taxon>Metazoa</taxon>
        <taxon>Ecdysozoa</taxon>
        <taxon>Arthropoda</taxon>
        <taxon>Chelicerata</taxon>
        <taxon>Arachnida</taxon>
        <taxon>Araneae</taxon>
        <taxon>Araneomorphae</taxon>
        <taxon>Entelegynae</taxon>
        <taxon>Araneoidea</taxon>
        <taxon>Araneidae</taxon>
        <taxon>Araneus</taxon>
    </lineage>
</organism>
<proteinExistence type="predicted"/>
<accession>A0A4Y2R9H8</accession>
<name>A0A4Y2R9H8_ARAVE</name>
<dbReference type="AlphaFoldDB" id="A0A4Y2R9H8"/>